<evidence type="ECO:0000256" key="1">
    <source>
        <dbReference type="ARBA" id="ARBA00001974"/>
    </source>
</evidence>
<dbReference type="SUPFAM" id="SSF55103">
    <property type="entry name" value="FAD-linked oxidases, C-terminal domain"/>
    <property type="match status" value="1"/>
</dbReference>
<keyword evidence="3" id="KW-0285">Flavoprotein</keyword>
<dbReference type="PANTHER" id="PTHR11748:SF111">
    <property type="entry name" value="D-LACTATE DEHYDROGENASE, MITOCHONDRIAL-RELATED"/>
    <property type="match status" value="1"/>
</dbReference>
<dbReference type="Proteomes" id="UP001203512">
    <property type="component" value="Unassembled WGS sequence"/>
</dbReference>
<dbReference type="Gene3D" id="3.30.465.10">
    <property type="match status" value="1"/>
</dbReference>
<evidence type="ECO:0000256" key="7">
    <source>
        <dbReference type="ARBA" id="ARBA00038897"/>
    </source>
</evidence>
<keyword evidence="6" id="KW-0560">Oxidoreductase</keyword>
<dbReference type="PROSITE" id="PS51387">
    <property type="entry name" value="FAD_PCMH"/>
    <property type="match status" value="1"/>
</dbReference>
<evidence type="ECO:0000256" key="2">
    <source>
        <dbReference type="ARBA" id="ARBA00008000"/>
    </source>
</evidence>
<protein>
    <recommendedName>
        <fullName evidence="7">D-lactate dehydrogenase (cytochrome)</fullName>
        <ecNumber evidence="7">1.1.2.4</ecNumber>
    </recommendedName>
</protein>
<dbReference type="Gene3D" id="3.30.70.2740">
    <property type="match status" value="1"/>
</dbReference>
<dbReference type="Pfam" id="PF01565">
    <property type="entry name" value="FAD_binding_4"/>
    <property type="match status" value="1"/>
</dbReference>
<keyword evidence="10" id="KW-1185">Reference proteome</keyword>
<dbReference type="Gene3D" id="1.10.45.10">
    <property type="entry name" value="Vanillyl-alcohol Oxidase, Chain A, domain 4"/>
    <property type="match status" value="1"/>
</dbReference>
<dbReference type="InterPro" id="IPR016171">
    <property type="entry name" value="Vanillyl_alc_oxidase_C-sub2"/>
</dbReference>
<dbReference type="SUPFAM" id="SSF56176">
    <property type="entry name" value="FAD-binding/transporter-associated domain-like"/>
    <property type="match status" value="1"/>
</dbReference>
<sequence>MVEQHAEPLYRISSTTGETQMATAVKIQQTDWTALRTIFGDRFSDSAAVRDHHGRAETFYPAMPPDAVVYPLNTEEVAAAVGFCNEQGIAVTPYGTGTSLEGNFLAARGGLCIDLSRMDQVLRVSADDLDCTVQAGVTRKQLNTELRDTGLFFPVDPGADASLGGMASTRASGTNAVRYGTMRQNVLGLTVVLADGQVIRTGGRARKSAAGYDLTGLFVGSEGTLGIITEVTLRLYGQPEAISAAVCEFETLRGAVNAVIQTIQIGLPVARIELLDPLQIRAINAYSRMNHRECPTLFLEFHGTPAGVAEQAESFGQVATENGGGNFHWATNTEDRTALWDARHKVHYANLALRPGCKAIATDVCVPISRLCDCIEETRRAIDDSGLTAPIVGHVGDGNFHVVLVFDPNSADETQRAKTLSEQIVAIALAMEGSCTGEHGIGIGKKAHLVTEHGPAVEVMRQIKRALDPAGIMNPAKVIDV</sequence>
<dbReference type="PANTHER" id="PTHR11748">
    <property type="entry name" value="D-LACTATE DEHYDROGENASE"/>
    <property type="match status" value="1"/>
</dbReference>
<dbReference type="RefSeq" id="WP_247233894.1">
    <property type="nucleotide sequence ID" value="NZ_JALKHS010000012.1"/>
</dbReference>
<dbReference type="InterPro" id="IPR004113">
    <property type="entry name" value="FAD-bd_oxidored_4_C"/>
</dbReference>
<dbReference type="InterPro" id="IPR016166">
    <property type="entry name" value="FAD-bd_PCMH"/>
</dbReference>
<name>A0ABT0E0Y4_9SPHN</name>
<dbReference type="EC" id="1.1.2.4" evidence="7"/>
<evidence type="ECO:0000313" key="9">
    <source>
        <dbReference type="EMBL" id="MCK0532919.1"/>
    </source>
</evidence>
<accession>A0ABT0E0Y4</accession>
<dbReference type="Pfam" id="PF02913">
    <property type="entry name" value="FAD-oxidase_C"/>
    <property type="match status" value="1"/>
</dbReference>
<feature type="domain" description="FAD-binding PCMH-type" evidence="8">
    <location>
        <begin position="61"/>
        <end position="238"/>
    </location>
</feature>
<evidence type="ECO:0000256" key="4">
    <source>
        <dbReference type="ARBA" id="ARBA00022827"/>
    </source>
</evidence>
<dbReference type="EMBL" id="JALKHS010000012">
    <property type="protein sequence ID" value="MCK0532919.1"/>
    <property type="molecule type" value="Genomic_DNA"/>
</dbReference>
<evidence type="ECO:0000256" key="6">
    <source>
        <dbReference type="ARBA" id="ARBA00023002"/>
    </source>
</evidence>
<dbReference type="InterPro" id="IPR006094">
    <property type="entry name" value="Oxid_FAD_bind_N"/>
</dbReference>
<dbReference type="InterPro" id="IPR036318">
    <property type="entry name" value="FAD-bd_PCMH-like_sf"/>
</dbReference>
<evidence type="ECO:0000256" key="5">
    <source>
        <dbReference type="ARBA" id="ARBA00022946"/>
    </source>
</evidence>
<evidence type="ECO:0000313" key="10">
    <source>
        <dbReference type="Proteomes" id="UP001203512"/>
    </source>
</evidence>
<keyword evidence="4" id="KW-0274">FAD</keyword>
<evidence type="ECO:0000256" key="3">
    <source>
        <dbReference type="ARBA" id="ARBA00022630"/>
    </source>
</evidence>
<comment type="cofactor">
    <cofactor evidence="1">
        <name>FAD</name>
        <dbReference type="ChEBI" id="CHEBI:57692"/>
    </cofactor>
</comment>
<proteinExistence type="inferred from homology"/>
<keyword evidence="5" id="KW-0809">Transit peptide</keyword>
<evidence type="ECO:0000259" key="8">
    <source>
        <dbReference type="PROSITE" id="PS51387"/>
    </source>
</evidence>
<comment type="similarity">
    <text evidence="2">Belongs to the FAD-binding oxidoreductase/transferase type 4 family.</text>
</comment>
<comment type="caution">
    <text evidence="9">The sequence shown here is derived from an EMBL/GenBank/DDBJ whole genome shotgun (WGS) entry which is preliminary data.</text>
</comment>
<organism evidence="9 10">
    <name type="scientific">Sphingobium agri</name>
    <dbReference type="NCBI Taxonomy" id="2933566"/>
    <lineage>
        <taxon>Bacteria</taxon>
        <taxon>Pseudomonadati</taxon>
        <taxon>Pseudomonadota</taxon>
        <taxon>Alphaproteobacteria</taxon>
        <taxon>Sphingomonadales</taxon>
        <taxon>Sphingomonadaceae</taxon>
        <taxon>Sphingobium</taxon>
    </lineage>
</organism>
<dbReference type="InterPro" id="IPR016169">
    <property type="entry name" value="FAD-bd_PCMH_sub2"/>
</dbReference>
<gene>
    <name evidence="9" type="ORF">MU848_15110</name>
</gene>
<reference evidence="9 10" key="1">
    <citation type="submission" date="2022-04" db="EMBL/GenBank/DDBJ databases">
        <authorList>
            <person name="Huq M.A."/>
        </authorList>
    </citation>
    <scope>NUCLEOTIDE SEQUENCE [LARGE SCALE GENOMIC DNA]</scope>
    <source>
        <strain evidence="9 10">MAH-33</strain>
    </source>
</reference>
<dbReference type="InterPro" id="IPR016164">
    <property type="entry name" value="FAD-linked_Oxase-like_C"/>
</dbReference>